<feature type="chain" id="PRO_5043376156" evidence="5">
    <location>
        <begin position="28"/>
        <end position="368"/>
    </location>
</feature>
<proteinExistence type="inferred from homology"/>
<dbReference type="PANTHER" id="PTHR30085">
    <property type="entry name" value="AMINO ACID ABC TRANSPORTER PERMEASE"/>
    <property type="match status" value="1"/>
</dbReference>
<dbReference type="CDD" id="cd13692">
    <property type="entry name" value="PBP2_BztA"/>
    <property type="match status" value="1"/>
</dbReference>
<dbReference type="Gene3D" id="3.40.190.10">
    <property type="entry name" value="Periplasmic binding protein-like II"/>
    <property type="match status" value="2"/>
</dbReference>
<dbReference type="EMBL" id="JAZBJZ010000131">
    <property type="protein sequence ID" value="MEE3719408.1"/>
    <property type="molecule type" value="Genomic_DNA"/>
</dbReference>
<dbReference type="Pfam" id="PF00497">
    <property type="entry name" value="SBP_bac_3"/>
    <property type="match status" value="1"/>
</dbReference>
<dbReference type="PANTHER" id="PTHR30085:SF7">
    <property type="entry name" value="AMINO-ACID ABC TRANSPORTER-BINDING PROTEIN YHDW-RELATED"/>
    <property type="match status" value="1"/>
</dbReference>
<dbReference type="AlphaFoldDB" id="A0AAW9Q872"/>
<comment type="caution">
    <text evidence="7">The sequence shown here is derived from an EMBL/GenBank/DDBJ whole genome shotgun (WGS) entry which is preliminary data.</text>
</comment>
<evidence type="ECO:0000313" key="7">
    <source>
        <dbReference type="EMBL" id="MEE3719408.1"/>
    </source>
</evidence>
<dbReference type="SUPFAM" id="SSF53850">
    <property type="entry name" value="Periplasmic binding protein-like II"/>
    <property type="match status" value="1"/>
</dbReference>
<keyword evidence="8" id="KW-1185">Reference proteome</keyword>
<protein>
    <submittedName>
        <fullName evidence="7">Amino acid ABC transporter substrate-binding protein</fullName>
    </submittedName>
</protein>
<feature type="signal peptide" evidence="5">
    <location>
        <begin position="1"/>
        <end position="27"/>
    </location>
</feature>
<dbReference type="GO" id="GO:0006865">
    <property type="term" value="P:amino acid transport"/>
    <property type="evidence" value="ECO:0007669"/>
    <property type="project" value="TreeGrafter"/>
</dbReference>
<dbReference type="PROSITE" id="PS51257">
    <property type="entry name" value="PROKAR_LIPOPROTEIN"/>
    <property type="match status" value="1"/>
</dbReference>
<accession>A0AAW9Q872</accession>
<evidence type="ECO:0000256" key="3">
    <source>
        <dbReference type="ARBA" id="ARBA00022729"/>
    </source>
</evidence>
<evidence type="ECO:0000313" key="8">
    <source>
        <dbReference type="Proteomes" id="UP001333818"/>
    </source>
</evidence>
<keyword evidence="2" id="KW-0813">Transport</keyword>
<sequence length="368" mass="40094">MIASFARNSLKLFALAVCSSIAVFVLTACEDKPPQNGQTPNNQSGQNAGNNSASRLDVVLARGKLICGVSGELPGFSFVDQTGKYSGLDVDICKAIAAALFDNPDAVQYRNLNAKERFTALQTGEIDVLSRNTTWTLSRDTSGKMEFAPVVFYDGQGVMVRKDSNIKSLDDLKDASICAQSGTTTELNFADQMRKRNISYKPITFEEVNATFAAYQSGRCAAVTADRSALISRRTRLPNPDEHVVLDASISKEPLAPAVLNGDSKWFDTVKWIVYATMEAEELGITSKNLAEQAKSSNAPVKRFLGIEGSLGKDMGLSNDFAARVIKHVGNYGEIYDRNMGKDSKFNLPRGLNKLWSDGGLIYSPPFR</sequence>
<evidence type="ECO:0000256" key="4">
    <source>
        <dbReference type="RuleBase" id="RU003744"/>
    </source>
</evidence>
<gene>
    <name evidence="7" type="ORF">V2H45_21940</name>
</gene>
<evidence type="ECO:0000256" key="5">
    <source>
        <dbReference type="SAM" id="SignalP"/>
    </source>
</evidence>
<comment type="similarity">
    <text evidence="1 4">Belongs to the bacterial solute-binding protein 3 family.</text>
</comment>
<evidence type="ECO:0000256" key="1">
    <source>
        <dbReference type="ARBA" id="ARBA00010333"/>
    </source>
</evidence>
<keyword evidence="3 5" id="KW-0732">Signal</keyword>
<organism evidence="7 8">
    <name type="scientific">Tumidithrix elongata BACA0141</name>
    <dbReference type="NCBI Taxonomy" id="2716417"/>
    <lineage>
        <taxon>Bacteria</taxon>
        <taxon>Bacillati</taxon>
        <taxon>Cyanobacteriota</taxon>
        <taxon>Cyanophyceae</taxon>
        <taxon>Pseudanabaenales</taxon>
        <taxon>Pseudanabaenaceae</taxon>
        <taxon>Tumidithrix</taxon>
        <taxon>Tumidithrix elongata</taxon>
    </lineage>
</organism>
<dbReference type="InterPro" id="IPR051455">
    <property type="entry name" value="Bact_solute-bind_prot3"/>
</dbReference>
<evidence type="ECO:0000256" key="2">
    <source>
        <dbReference type="ARBA" id="ARBA00022448"/>
    </source>
</evidence>
<dbReference type="InterPro" id="IPR001638">
    <property type="entry name" value="Solute-binding_3/MltF_N"/>
</dbReference>
<evidence type="ECO:0000259" key="6">
    <source>
        <dbReference type="SMART" id="SM00062"/>
    </source>
</evidence>
<dbReference type="SMART" id="SM00062">
    <property type="entry name" value="PBPb"/>
    <property type="match status" value="1"/>
</dbReference>
<dbReference type="RefSeq" id="WP_330485844.1">
    <property type="nucleotide sequence ID" value="NZ_JAZBJZ010000131.1"/>
</dbReference>
<dbReference type="Proteomes" id="UP001333818">
    <property type="component" value="Unassembled WGS sequence"/>
</dbReference>
<dbReference type="InterPro" id="IPR018313">
    <property type="entry name" value="SBP_3_CS"/>
</dbReference>
<dbReference type="PROSITE" id="PS01039">
    <property type="entry name" value="SBP_BACTERIAL_3"/>
    <property type="match status" value="1"/>
</dbReference>
<reference evidence="7" key="1">
    <citation type="submission" date="2024-01" db="EMBL/GenBank/DDBJ databases">
        <title>Bank of Algae and Cyanobacteria of the Azores (BACA) strain genomes.</title>
        <authorList>
            <person name="Luz R."/>
            <person name="Cordeiro R."/>
            <person name="Fonseca A."/>
            <person name="Goncalves V."/>
        </authorList>
    </citation>
    <scope>NUCLEOTIDE SEQUENCE</scope>
    <source>
        <strain evidence="7">BACA0141</strain>
    </source>
</reference>
<name>A0AAW9Q872_9CYAN</name>
<feature type="domain" description="Solute-binding protein family 3/N-terminal" evidence="6">
    <location>
        <begin position="64"/>
        <end position="293"/>
    </location>
</feature>